<feature type="domain" description="Dermonecrotic toxin barrel-like" evidence="5">
    <location>
        <begin position="481"/>
        <end position="569"/>
    </location>
</feature>
<dbReference type="Proteomes" id="UP001145481">
    <property type="component" value="Unassembled WGS sequence"/>
</dbReference>
<dbReference type="InterPro" id="IPR048461">
    <property type="entry name" value="ToxA-like_C2"/>
</dbReference>
<dbReference type="CDD" id="cd14787">
    <property type="entry name" value="Tiki_TraB-like"/>
    <property type="match status" value="1"/>
</dbReference>
<dbReference type="Pfam" id="PF20178">
    <property type="entry name" value="ToxA_N"/>
    <property type="match status" value="1"/>
</dbReference>
<feature type="domain" description="Dermonecrotic toxin C3" evidence="4">
    <location>
        <begin position="1105"/>
        <end position="1285"/>
    </location>
</feature>
<dbReference type="Pfam" id="PF11647">
    <property type="entry name" value="MLD"/>
    <property type="match status" value="1"/>
</dbReference>
<name>A0A9X3ZJH1_PASMD</name>
<dbReference type="Gene3D" id="1.20.140.180">
    <property type="match status" value="1"/>
</dbReference>
<dbReference type="InterPro" id="IPR038765">
    <property type="entry name" value="Papain-like_cys_pep_sf"/>
</dbReference>
<reference evidence="6" key="1">
    <citation type="submission" date="2022-07" db="EMBL/GenBank/DDBJ databases">
        <title>Genome-based characterization of novel serogroup A variants of Pasteurella multocida.</title>
        <authorList>
            <person name="Prajapati A."/>
            <person name="Yogisharadhya R."/>
            <person name="Mohanty N."/>
            <person name="Chanda M."/>
            <person name="Mendem S.K."/>
            <person name="Siddaramappa S."/>
            <person name="Shivachandra S.B."/>
        </authorList>
    </citation>
    <scope>NUCLEOTIDE SEQUENCE</scope>
    <source>
        <strain evidence="6">NIVEDIPm19</strain>
    </source>
</reference>
<feature type="domain" description="Dermonecrotic toxin N-terminal" evidence="2">
    <location>
        <begin position="53"/>
        <end position="311"/>
    </location>
</feature>
<feature type="domain" description="Dermonecrotic toxin-like C2" evidence="3">
    <location>
        <begin position="720"/>
        <end position="1104"/>
    </location>
</feature>
<evidence type="ECO:0000259" key="1">
    <source>
        <dbReference type="Pfam" id="PF11647"/>
    </source>
</evidence>
<dbReference type="Gene3D" id="3.40.50.11550">
    <property type="match status" value="1"/>
</dbReference>
<dbReference type="GO" id="GO:0090729">
    <property type="term" value="F:toxin activity"/>
    <property type="evidence" value="ECO:0007669"/>
    <property type="project" value="UniProtKB-KW"/>
</dbReference>
<dbReference type="RefSeq" id="WP_195186926.1">
    <property type="nucleotide sequence ID" value="NZ_JADMLI010000006.1"/>
</dbReference>
<dbReference type="InterPro" id="IPR020972">
    <property type="entry name" value="Dermonecrotic/RTX_toxin_MLD"/>
</dbReference>
<gene>
    <name evidence="6" type="ORF">NM948_00380</name>
</gene>
<dbReference type="Pfam" id="PF22771">
    <property type="entry name" value="ToxA_barrel"/>
    <property type="match status" value="1"/>
</dbReference>
<dbReference type="SMR" id="A0A9X3ZJH1"/>
<dbReference type="InterPro" id="IPR046673">
    <property type="entry name" value="ToxA_N"/>
</dbReference>
<dbReference type="InterPro" id="IPR054135">
    <property type="entry name" value="ToxA_barrel"/>
</dbReference>
<dbReference type="InterPro" id="IPR048460">
    <property type="entry name" value="ToxA_C3"/>
</dbReference>
<dbReference type="Pfam" id="PF20900">
    <property type="entry name" value="PMT_C3"/>
    <property type="match status" value="1"/>
</dbReference>
<organism evidence="6 7">
    <name type="scientific">Pasteurella multocida</name>
    <dbReference type="NCBI Taxonomy" id="747"/>
    <lineage>
        <taxon>Bacteria</taxon>
        <taxon>Pseudomonadati</taxon>
        <taxon>Pseudomonadota</taxon>
        <taxon>Gammaproteobacteria</taxon>
        <taxon>Pasteurellales</taxon>
        <taxon>Pasteurellaceae</taxon>
        <taxon>Pasteurella</taxon>
    </lineage>
</organism>
<dbReference type="EMBL" id="JANJHC010000001">
    <property type="protein sequence ID" value="MDA5622022.1"/>
    <property type="molecule type" value="Genomic_DNA"/>
</dbReference>
<proteinExistence type="predicted"/>
<comment type="caution">
    <text evidence="6">The sequence shown here is derived from an EMBL/GenBank/DDBJ whole genome shotgun (WGS) entry which is preliminary data.</text>
</comment>
<dbReference type="Pfam" id="PF20899">
    <property type="entry name" value="PMT_C2"/>
    <property type="match status" value="1"/>
</dbReference>
<evidence type="ECO:0000259" key="2">
    <source>
        <dbReference type="Pfam" id="PF20178"/>
    </source>
</evidence>
<dbReference type="SUPFAM" id="SSF159501">
    <property type="entry name" value="EreA/ChaN-like"/>
    <property type="match status" value="1"/>
</dbReference>
<evidence type="ECO:0000259" key="5">
    <source>
        <dbReference type="Pfam" id="PF22771"/>
    </source>
</evidence>
<dbReference type="GO" id="GO:0033644">
    <property type="term" value="C:host cell membrane"/>
    <property type="evidence" value="ECO:0007669"/>
    <property type="project" value="UniProtKB-SubCell"/>
</dbReference>
<sequence length="1285" mass="146323">MKTKHFFNSDFTVKGKSADEIFRRLCTDHPDKQLNNVKWKEVFINRFGQMMLDTPNPRKIVEKIINEGLEKQGLKNIDPETTYFNIFSSSDSSDGNVFHYNSLSESYRVTDACLMNIFVERYFDDWDLLNSLASNGIYSVGKEGAYYPDHDYGPEYNPVWGPNEQICHSRVIADILYARSVWDEFKKYFMEYWQKYAQLYTEMLSDTFLAMAIQQYTRQTLTDEGFLMVCNTYYGNKEEVQITLLDIYGYPSTDIICIEQKGLPTPKVILYIPGGTQPFVEFLNTDDLKQWIAWHLKDNKHMVAFRKHFSLKQRQEGETFTGIDKALQYIAEESPEWPANKYILYNPTHLETENLFNIMMKRTEQRMLEDSDVQIRSNSEATRDYALSLLETFISQLSAIDMLVPAVGIPINFALSATALGLSSDIVVNGDSYEKRKYGIGSLVQSALFTGINLIPVISETAEILSSFSRTEEDIPAFFTEEQALAQRFEIVEEELHSISPDDPPREITDENLHKIRLVRLNNENQPLVVLRRLGGNKFIRIEPITFQEIQGSLVSEVINPVTNKTYYVSNAKLLGGSPYSPFRIGLEGVWTPEVLKARASVIGKPIGESYKRILAKLQRIHNSNILDERQGLMHELMELIDLYEESQPSSERLNAFRELRTQLEKALYLPEMEALKKQILQIPNKGSGAARFLLRTAMNEMAGKTSESTADLIRFALQDTVISAPFRGYAGAIPEAIDFPVKYVIEDISVFDKIQTNYWELPAYESWNEGSNSALLPGLLRESQSKGMLSKCRIIENSLYIGHSYEEMFYSISPYSNQVGGPYELYPFTFFSMLQEVQGDLGFEQAFATRNFFNTLVSDRLSLMENTMLLTESFDYTPWDAIYGDINYDEQFAAMSINERIEKCMNTYRGVAFQNSSKSIDFFLNNLTTFIDNGLTEIAISDLPYDIVQQEISQFLQGSNEWKTLDAMLFNLDKGDINGAFRKLLQSAKDNNIKFRAIGHSDNSVPPFNNPYKSLYYKGNIIAEAIEKLDREGQKFVVFADSSLLNSTPGTGRPMPGLVQYLKIPATVVDSDGAWQFLPDVASSRVPIEVTELENWQVLTPPQGKILGLKQFKLTAGFPTEQSRLPLLENSVSEDLREELMQKIDAIKNDVKMNSLVCMEAGSCDSVSPKVAARLKDMGLEAGMGASITWWRREGGMEFSHQMHTTASFKFAGKEFAVDASHLQFVHDQLDTTILILPVDDWALEIAQRNRAINPFVEYVSKTGNMLALFMPPLFTKPRLTRAL</sequence>
<dbReference type="CDD" id="cd21058">
    <property type="entry name" value="toxin_MLD_like"/>
    <property type="match status" value="1"/>
</dbReference>
<protein>
    <submittedName>
        <fullName evidence="6">Membrane-targeted effector domain-containing toxin</fullName>
    </submittedName>
</protein>
<dbReference type="Gene3D" id="3.10.670.10">
    <property type="entry name" value="Secreted effector protein ssei"/>
    <property type="match status" value="1"/>
</dbReference>
<evidence type="ECO:0000259" key="4">
    <source>
        <dbReference type="Pfam" id="PF20900"/>
    </source>
</evidence>
<dbReference type="SUPFAM" id="SSF158842">
    <property type="entry name" value="PMT central region-like"/>
    <property type="match status" value="1"/>
</dbReference>
<dbReference type="SUPFAM" id="SSF54001">
    <property type="entry name" value="Cysteine proteinases"/>
    <property type="match status" value="1"/>
</dbReference>
<dbReference type="GO" id="GO:0005576">
    <property type="term" value="C:extracellular region"/>
    <property type="evidence" value="ECO:0007669"/>
    <property type="project" value="UniProtKB-SubCell"/>
</dbReference>
<feature type="domain" description="Dermonecrotic/RTX toxin membrane localization" evidence="1">
    <location>
        <begin position="591"/>
        <end position="669"/>
    </location>
</feature>
<evidence type="ECO:0000313" key="7">
    <source>
        <dbReference type="Proteomes" id="UP001145481"/>
    </source>
</evidence>
<evidence type="ECO:0000313" key="6">
    <source>
        <dbReference type="EMBL" id="MDA5622022.1"/>
    </source>
</evidence>
<accession>A0A9X3ZJH1</accession>
<evidence type="ECO:0000259" key="3">
    <source>
        <dbReference type="Pfam" id="PF20899"/>
    </source>
</evidence>